<dbReference type="Pfam" id="PF00884">
    <property type="entry name" value="Sulfatase"/>
    <property type="match status" value="1"/>
</dbReference>
<dbReference type="PANTHER" id="PTHR43751">
    <property type="entry name" value="SULFATASE"/>
    <property type="match status" value="1"/>
</dbReference>
<gene>
    <name evidence="3" type="primary">atsA_1</name>
    <name evidence="3" type="ORF">PAN31108_04497</name>
</gene>
<dbReference type="InterPro" id="IPR052701">
    <property type="entry name" value="GAG_Ulvan_Degrading_Sulfatases"/>
</dbReference>
<feature type="domain" description="Sulfatase N-terminal" evidence="2">
    <location>
        <begin position="111"/>
        <end position="440"/>
    </location>
</feature>
<dbReference type="InterPro" id="IPR017850">
    <property type="entry name" value="Alkaline_phosphatase_core_sf"/>
</dbReference>
<keyword evidence="4" id="KW-1185">Reference proteome</keyword>
<name>A0A5E4YGE1_9BURK</name>
<evidence type="ECO:0000313" key="3">
    <source>
        <dbReference type="EMBL" id="VVE47510.1"/>
    </source>
</evidence>
<reference evidence="3 4" key="1">
    <citation type="submission" date="2019-08" db="EMBL/GenBank/DDBJ databases">
        <authorList>
            <person name="Peeters C."/>
        </authorList>
    </citation>
    <scope>NUCLEOTIDE SEQUENCE [LARGE SCALE GENOMIC DNA]</scope>
    <source>
        <strain evidence="3 4">LMG 31108</strain>
    </source>
</reference>
<feature type="compositionally biased region" description="Low complexity" evidence="1">
    <location>
        <begin position="44"/>
        <end position="104"/>
    </location>
</feature>
<dbReference type="Gene3D" id="3.40.720.10">
    <property type="entry name" value="Alkaline Phosphatase, subunit A"/>
    <property type="match status" value="1"/>
</dbReference>
<dbReference type="AlphaFoldDB" id="A0A5E4YGE1"/>
<protein>
    <submittedName>
        <fullName evidence="3">Arylsulfatase</fullName>
        <ecNumber evidence="3">3.1.6.1</ecNumber>
    </submittedName>
</protein>
<dbReference type="EC" id="3.1.6.1" evidence="3"/>
<dbReference type="Gene3D" id="3.30.1120.10">
    <property type="match status" value="1"/>
</dbReference>
<dbReference type="SUPFAM" id="SSF53649">
    <property type="entry name" value="Alkaline phosphatase-like"/>
    <property type="match status" value="1"/>
</dbReference>
<organism evidence="3 4">
    <name type="scientific">Pandoraea anhela</name>
    <dbReference type="NCBI Taxonomy" id="2508295"/>
    <lineage>
        <taxon>Bacteria</taxon>
        <taxon>Pseudomonadati</taxon>
        <taxon>Pseudomonadota</taxon>
        <taxon>Betaproteobacteria</taxon>
        <taxon>Burkholderiales</taxon>
        <taxon>Burkholderiaceae</taxon>
        <taxon>Pandoraea</taxon>
    </lineage>
</organism>
<sequence>MSALRSSLRNIGGKARFPGSTLATLTLVLAAVALAGCDKSGDKPAPSASSSAAASSQAPATPADSSGTSSATNTAPAQPPAQSNLPAPAGGASDGTAAAPATTASNNGAKPNILVIFGDDIGQTNISAYSMGLVGYRTPNIDRIAREGMMFTDYYAENSCTAGRSSFITGQSPLRTGLSKVGVPGATVGLQARDVTMAQVLKSMGYATGQFGKNHLGDRDEYLPTKHGFDEFFGNLYHLNAEEEPQRPYWPKDKNDPIVKQVTPRGVLHSTADGKIEDTGPLTTKRMETIDDETTAAAQNFITKQVQANKPFFVWMNTTRMHMYTHVRDSMKGQSGMPGNEYADGMIEHDGDVGKLLKTLDDLKIADNTIVVYTTDNGPNQFSWPDAATTPFRSEKDSNWEGAFRVPAIVRWPGRIKPGTVSNEMFSGMDWFPTLVAAAGDTGIKDKLLKGASVGSQTFKVHLDGFNQLPYLTGQTNKSARDEFYYFNDDGVLVASRFGNWKIVFCEMKEPGGFAVWREPFVCLRVPKVFNLRMDPYERADIVSNQYNDWLTKNDYLMVLGTAKASAFLQTFVEYPPSQRPASFSVDQVREQVDKQIEAALNKKAQK</sequence>
<dbReference type="GO" id="GO:0004065">
    <property type="term" value="F:arylsulfatase activity"/>
    <property type="evidence" value="ECO:0007669"/>
    <property type="project" value="UniProtKB-EC"/>
</dbReference>
<evidence type="ECO:0000259" key="2">
    <source>
        <dbReference type="Pfam" id="PF00884"/>
    </source>
</evidence>
<dbReference type="Proteomes" id="UP000406256">
    <property type="component" value="Unassembled WGS sequence"/>
</dbReference>
<evidence type="ECO:0000313" key="4">
    <source>
        <dbReference type="Proteomes" id="UP000406256"/>
    </source>
</evidence>
<dbReference type="CDD" id="cd16142">
    <property type="entry name" value="ARS_like"/>
    <property type="match status" value="1"/>
</dbReference>
<dbReference type="InterPro" id="IPR000917">
    <property type="entry name" value="Sulfatase_N"/>
</dbReference>
<dbReference type="EMBL" id="CABPSB010000022">
    <property type="protein sequence ID" value="VVE47510.1"/>
    <property type="molecule type" value="Genomic_DNA"/>
</dbReference>
<feature type="region of interest" description="Disordered" evidence="1">
    <location>
        <begin position="39"/>
        <end position="104"/>
    </location>
</feature>
<dbReference type="RefSeq" id="WP_246184095.1">
    <property type="nucleotide sequence ID" value="NZ_CABPSB010000022.1"/>
</dbReference>
<dbReference type="PANTHER" id="PTHR43751:SF2">
    <property type="entry name" value="SULFATASE N-TERMINAL DOMAIN-CONTAINING PROTEIN"/>
    <property type="match status" value="1"/>
</dbReference>
<accession>A0A5E4YGE1</accession>
<proteinExistence type="predicted"/>
<keyword evidence="3" id="KW-0378">Hydrolase</keyword>
<evidence type="ECO:0000256" key="1">
    <source>
        <dbReference type="SAM" id="MobiDB-lite"/>
    </source>
</evidence>